<evidence type="ECO:0000259" key="3">
    <source>
        <dbReference type="PROSITE" id="PS50112"/>
    </source>
</evidence>
<organism evidence="6 7">
    <name type="scientific">Acidovorax kalamii</name>
    <dbReference type="NCBI Taxonomy" id="2004485"/>
    <lineage>
        <taxon>Bacteria</taxon>
        <taxon>Pseudomonadati</taxon>
        <taxon>Pseudomonadota</taxon>
        <taxon>Betaproteobacteria</taxon>
        <taxon>Burkholderiales</taxon>
        <taxon>Comamonadaceae</taxon>
        <taxon>Acidovorax</taxon>
    </lineage>
</organism>
<dbReference type="InterPro" id="IPR000014">
    <property type="entry name" value="PAS"/>
</dbReference>
<protein>
    <submittedName>
        <fullName evidence="6">PAS domain S-box protein</fullName>
    </submittedName>
</protein>
<dbReference type="PROSITE" id="PS50112">
    <property type="entry name" value="PAS"/>
    <property type="match status" value="1"/>
</dbReference>
<dbReference type="InterPro" id="IPR000160">
    <property type="entry name" value="GGDEF_dom"/>
</dbReference>
<gene>
    <name evidence="6" type="ORF">CBY09_03005</name>
</gene>
<dbReference type="SUPFAM" id="SSF55785">
    <property type="entry name" value="PYP-like sensor domain (PAS domain)"/>
    <property type="match status" value="1"/>
</dbReference>
<dbReference type="CDD" id="cd01948">
    <property type="entry name" value="EAL"/>
    <property type="match status" value="1"/>
</dbReference>
<dbReference type="SUPFAM" id="SSF55073">
    <property type="entry name" value="Nucleotide cyclase"/>
    <property type="match status" value="1"/>
</dbReference>
<evidence type="ECO:0000313" key="7">
    <source>
        <dbReference type="Proteomes" id="UP000215441"/>
    </source>
</evidence>
<dbReference type="Pfam" id="PF00990">
    <property type="entry name" value="GGDEF"/>
    <property type="match status" value="1"/>
</dbReference>
<proteinExistence type="predicted"/>
<evidence type="ECO:0000259" key="5">
    <source>
        <dbReference type="PROSITE" id="PS50887"/>
    </source>
</evidence>
<dbReference type="InterPro" id="IPR035965">
    <property type="entry name" value="PAS-like_dom_sf"/>
</dbReference>
<dbReference type="Pfam" id="PF00563">
    <property type="entry name" value="EAL"/>
    <property type="match status" value="1"/>
</dbReference>
<dbReference type="SMART" id="SM00052">
    <property type="entry name" value="EAL"/>
    <property type="match status" value="1"/>
</dbReference>
<dbReference type="Gene3D" id="3.20.20.450">
    <property type="entry name" value="EAL domain"/>
    <property type="match status" value="1"/>
</dbReference>
<evidence type="ECO:0000256" key="2">
    <source>
        <dbReference type="SAM" id="Phobius"/>
    </source>
</evidence>
<dbReference type="SUPFAM" id="SSF141868">
    <property type="entry name" value="EAL domain-like"/>
    <property type="match status" value="1"/>
</dbReference>
<dbReference type="InterPro" id="IPR029787">
    <property type="entry name" value="Nucleotide_cyclase"/>
</dbReference>
<name>A0A235ES47_9BURK</name>
<dbReference type="Gene3D" id="3.30.70.270">
    <property type="match status" value="1"/>
</dbReference>
<dbReference type="InterPro" id="IPR043128">
    <property type="entry name" value="Rev_trsase/Diguanyl_cyclase"/>
</dbReference>
<dbReference type="Proteomes" id="UP000215441">
    <property type="component" value="Unassembled WGS sequence"/>
</dbReference>
<dbReference type="InterPro" id="IPR001633">
    <property type="entry name" value="EAL_dom"/>
</dbReference>
<feature type="transmembrane region" description="Helical" evidence="2">
    <location>
        <begin position="193"/>
        <end position="214"/>
    </location>
</feature>
<evidence type="ECO:0000259" key="4">
    <source>
        <dbReference type="PROSITE" id="PS50883"/>
    </source>
</evidence>
<feature type="domain" description="PAS" evidence="3">
    <location>
        <begin position="233"/>
        <end position="306"/>
    </location>
</feature>
<dbReference type="Gene3D" id="3.30.450.20">
    <property type="entry name" value="PAS domain"/>
    <property type="match status" value="1"/>
</dbReference>
<dbReference type="CDD" id="cd00130">
    <property type="entry name" value="PAS"/>
    <property type="match status" value="1"/>
</dbReference>
<dbReference type="PROSITE" id="PS51257">
    <property type="entry name" value="PROKAR_LIPOPROTEIN"/>
    <property type="match status" value="1"/>
</dbReference>
<feature type="compositionally biased region" description="Pro residues" evidence="1">
    <location>
        <begin position="813"/>
        <end position="823"/>
    </location>
</feature>
<dbReference type="InterPro" id="IPR013767">
    <property type="entry name" value="PAS_fold"/>
</dbReference>
<dbReference type="EMBL" id="NOIG01000003">
    <property type="protein sequence ID" value="OYD51876.1"/>
    <property type="molecule type" value="Genomic_DNA"/>
</dbReference>
<dbReference type="GO" id="GO:0003824">
    <property type="term" value="F:catalytic activity"/>
    <property type="evidence" value="ECO:0007669"/>
    <property type="project" value="UniProtKB-ARBA"/>
</dbReference>
<dbReference type="PROSITE" id="PS50883">
    <property type="entry name" value="EAL"/>
    <property type="match status" value="1"/>
</dbReference>
<dbReference type="PANTHER" id="PTHR44757">
    <property type="entry name" value="DIGUANYLATE CYCLASE DGCP"/>
    <property type="match status" value="1"/>
</dbReference>
<dbReference type="FunFam" id="3.30.70.270:FF:000001">
    <property type="entry name" value="Diguanylate cyclase domain protein"/>
    <property type="match status" value="1"/>
</dbReference>
<evidence type="ECO:0000256" key="1">
    <source>
        <dbReference type="SAM" id="MobiDB-lite"/>
    </source>
</evidence>
<dbReference type="OrthoDB" id="9813903at2"/>
<comment type="caution">
    <text evidence="6">The sequence shown here is derived from an EMBL/GenBank/DDBJ whole genome shotgun (WGS) entry which is preliminary data.</text>
</comment>
<keyword evidence="2" id="KW-1133">Transmembrane helix</keyword>
<sequence length="823" mass="91074">MTLRVTWPFIVMVLLLAACATASLQVLSGVRAFVAGESLWTKGQKDAIYHLHQYAINGSPQSFDGFVRAIDIPLGDRAARLALQPGQVQTDVAREGFLRGGNHPDDIDSLIWLLRYFDHLDLVKKPVSHWLIGDEYINALRELSHEIHQRNTDGTADAATRQRWQDAIYEINAGVTPVARNFSEALGESSRQIVLLLMWTNMGMAAVLIVLTLWHTQGLLEQRRRAEQALEAEREQARTTLTAIGDGVVTTNTQGQVLYMNPAAEALLARPAAQATGQPLAQLLVFDGEAPPLSADTLVQNILRSGSAALGNVHTTLVRPDQTVVPVKLVGSPIRHRDVLTGAVLVLHDVTREQHYVEQLSWQASHDALTGLVNRREFEHRLEALLAQPRPVGREGSLLYVDMDQFKLINDTCGHQAGDEMLREVCRMLQSHLREGDTLARLGGDEFGILLKDCPAGPSARIAEQLRQAGQELRLNWGGQQLRTGLSIGMVQLIPALTSIQEAMRVADMACYRAKEGGRNRVFIYQTEDIEMSRREGEMDWVRRLRLALEHNQFQLHAQAIAPLQPSGESGLHMEVLLRLREDDGQLIAPGCFIPAAEHYGMMTSIDRWVIRHTLETLARRQHQPGLPQVHTCAINLSGTSLGDDSLLKLIRSALADSGVDPHMLCFEITETSAISHLPNAVRLMKELQQLGCRFALDDFGAGMSSFNYLKHLPVDYLKIDGSFVKDMLHDPANRAMVEMIHHIGHVMGKQTIAEFAESQAIVEALREIGVDYAQGYALARPVPLEDYLALGNPPRPESARGAGVAQGHTPPHSTPFPQQRPA</sequence>
<accession>A0A235ES47</accession>
<dbReference type="GO" id="GO:0006355">
    <property type="term" value="P:regulation of DNA-templated transcription"/>
    <property type="evidence" value="ECO:0007669"/>
    <property type="project" value="InterPro"/>
</dbReference>
<keyword evidence="7" id="KW-1185">Reference proteome</keyword>
<dbReference type="Pfam" id="PF00989">
    <property type="entry name" value="PAS"/>
    <property type="match status" value="1"/>
</dbReference>
<dbReference type="SMART" id="SM00091">
    <property type="entry name" value="PAS"/>
    <property type="match status" value="1"/>
</dbReference>
<dbReference type="NCBIfam" id="TIGR00254">
    <property type="entry name" value="GGDEF"/>
    <property type="match status" value="1"/>
</dbReference>
<dbReference type="SMART" id="SM00267">
    <property type="entry name" value="GGDEF"/>
    <property type="match status" value="1"/>
</dbReference>
<dbReference type="PANTHER" id="PTHR44757:SF4">
    <property type="entry name" value="DIGUANYLATE CYCLASE DGCE-RELATED"/>
    <property type="match status" value="1"/>
</dbReference>
<feature type="region of interest" description="Disordered" evidence="1">
    <location>
        <begin position="790"/>
        <end position="823"/>
    </location>
</feature>
<dbReference type="InterPro" id="IPR052155">
    <property type="entry name" value="Biofilm_reg_signaling"/>
</dbReference>
<dbReference type="NCBIfam" id="TIGR00229">
    <property type="entry name" value="sensory_box"/>
    <property type="match status" value="1"/>
</dbReference>
<dbReference type="InterPro" id="IPR035919">
    <property type="entry name" value="EAL_sf"/>
</dbReference>
<feature type="domain" description="GGDEF" evidence="5">
    <location>
        <begin position="394"/>
        <end position="527"/>
    </location>
</feature>
<dbReference type="PROSITE" id="PS50887">
    <property type="entry name" value="GGDEF"/>
    <property type="match status" value="1"/>
</dbReference>
<keyword evidence="2" id="KW-0812">Transmembrane</keyword>
<dbReference type="CDD" id="cd01949">
    <property type="entry name" value="GGDEF"/>
    <property type="match status" value="1"/>
</dbReference>
<evidence type="ECO:0000313" key="6">
    <source>
        <dbReference type="EMBL" id="OYD51876.1"/>
    </source>
</evidence>
<feature type="domain" description="EAL" evidence="4">
    <location>
        <begin position="538"/>
        <end position="796"/>
    </location>
</feature>
<reference evidence="6 7" key="1">
    <citation type="submission" date="2017-07" db="EMBL/GenBank/DDBJ databases">
        <title>Acidovorax KNDSW TSA 6 genome sequence and assembly.</title>
        <authorList>
            <person name="Mayilraj S."/>
        </authorList>
    </citation>
    <scope>NUCLEOTIDE SEQUENCE [LARGE SCALE GENOMIC DNA]</scope>
    <source>
        <strain evidence="6 7">KNDSW-TSA6</strain>
    </source>
</reference>
<keyword evidence="2" id="KW-0472">Membrane</keyword>
<dbReference type="AlphaFoldDB" id="A0A235ES47"/>